<reference evidence="1 2" key="1">
    <citation type="submission" date="2013-10" db="EMBL/GenBank/DDBJ databases">
        <authorList>
            <consortium name="International Citrus Genome Consortium"/>
            <person name="Jenkins J."/>
            <person name="Schmutz J."/>
            <person name="Prochnik S."/>
            <person name="Rokhsar D."/>
            <person name="Gmitter F."/>
            <person name="Ollitrault P."/>
            <person name="Machado M."/>
            <person name="Talon M."/>
            <person name="Wincker P."/>
            <person name="Jaillon O."/>
            <person name="Morgante M."/>
        </authorList>
    </citation>
    <scope>NUCLEOTIDE SEQUENCE</scope>
    <source>
        <strain evidence="2">cv. Clemenules</strain>
    </source>
</reference>
<organism evidence="1 2">
    <name type="scientific">Citrus clementina</name>
    <name type="common">Clementine</name>
    <name type="synonym">Citrus deliciosa x Citrus sinensis</name>
    <dbReference type="NCBI Taxonomy" id="85681"/>
    <lineage>
        <taxon>Eukaryota</taxon>
        <taxon>Viridiplantae</taxon>
        <taxon>Streptophyta</taxon>
        <taxon>Embryophyta</taxon>
        <taxon>Tracheophyta</taxon>
        <taxon>Spermatophyta</taxon>
        <taxon>Magnoliopsida</taxon>
        <taxon>eudicotyledons</taxon>
        <taxon>Gunneridae</taxon>
        <taxon>Pentapetalae</taxon>
        <taxon>rosids</taxon>
        <taxon>malvids</taxon>
        <taxon>Sapindales</taxon>
        <taxon>Rutaceae</taxon>
        <taxon>Aurantioideae</taxon>
        <taxon>Citrus</taxon>
    </lineage>
</organism>
<dbReference type="EMBL" id="KI536925">
    <property type="protein sequence ID" value="ESR39952.1"/>
    <property type="molecule type" value="Genomic_DNA"/>
</dbReference>
<proteinExistence type="predicted"/>
<protein>
    <submittedName>
        <fullName evidence="1">Uncharacterized protein</fullName>
    </submittedName>
</protein>
<dbReference type="InParanoid" id="V4SH68"/>
<dbReference type="AlphaFoldDB" id="V4SH68"/>
<name>V4SH68_CITCL</name>
<evidence type="ECO:0000313" key="1">
    <source>
        <dbReference type="EMBL" id="ESR39952.1"/>
    </source>
</evidence>
<dbReference type="Gramene" id="ESR39952">
    <property type="protein sequence ID" value="ESR39952"/>
    <property type="gene ID" value="CICLE_v10027466mg"/>
</dbReference>
<dbReference type="KEGG" id="cic:CICLE_v10027466mg"/>
<dbReference type="Proteomes" id="UP000030687">
    <property type="component" value="Unassembled WGS sequence"/>
</dbReference>
<gene>
    <name evidence="1" type="ORF">CICLE_v10027466mg</name>
</gene>
<sequence length="89" mass="10462">MNKFKRELEIRGSSSSSFSYEHQQQLVEVNDTGPSLSPYQGGYSTHRSQQQQQRWARISDYFCAEDETDVLGLERQVKELLHVLIHRLY</sequence>
<keyword evidence="2" id="KW-1185">Reference proteome</keyword>
<accession>V4SH68</accession>
<evidence type="ECO:0000313" key="2">
    <source>
        <dbReference type="Proteomes" id="UP000030687"/>
    </source>
</evidence>